<reference evidence="1 2" key="1">
    <citation type="journal article" date="2014" name="Genome Biol. Evol.">
        <title>The genome of the myxosporean Thelohanellus kitauei shows adaptations to nutrient acquisition within its fish host.</title>
        <authorList>
            <person name="Yang Y."/>
            <person name="Xiong J."/>
            <person name="Zhou Z."/>
            <person name="Huo F."/>
            <person name="Miao W."/>
            <person name="Ran C."/>
            <person name="Liu Y."/>
            <person name="Zhang J."/>
            <person name="Feng J."/>
            <person name="Wang M."/>
            <person name="Wang M."/>
            <person name="Wang L."/>
            <person name="Yao B."/>
        </authorList>
    </citation>
    <scope>NUCLEOTIDE SEQUENCE [LARGE SCALE GENOMIC DNA]</scope>
    <source>
        <strain evidence="1">Wuqing</strain>
    </source>
</reference>
<proteinExistence type="predicted"/>
<keyword evidence="2" id="KW-1185">Reference proteome</keyword>
<evidence type="ECO:0000313" key="1">
    <source>
        <dbReference type="EMBL" id="KII70857.1"/>
    </source>
</evidence>
<evidence type="ECO:0000313" key="2">
    <source>
        <dbReference type="Proteomes" id="UP000031668"/>
    </source>
</evidence>
<dbReference type="Proteomes" id="UP000031668">
    <property type="component" value="Unassembled WGS sequence"/>
</dbReference>
<dbReference type="AlphaFoldDB" id="A0A0C2NAA4"/>
<gene>
    <name evidence="1" type="ORF">RF11_00757</name>
</gene>
<dbReference type="EMBL" id="JWZT01001949">
    <property type="protein sequence ID" value="KII70857.1"/>
    <property type="molecule type" value="Genomic_DNA"/>
</dbReference>
<sequence length="152" mass="17979">MKQNISRWKAKVEHISGQLMNLTHKFSLYNHSITSRDNAIHQIKTNMTKLINELIHTNFTGHSQKKRKHLLEQVDLGTKIGNDILHDQEWLQSESRNINETIKRLNDQQGRLDGRIYRTQSRLHQLEQNNFDDFKQERTESNKNILINNGIL</sequence>
<comment type="caution">
    <text evidence="1">The sequence shown here is derived from an EMBL/GenBank/DDBJ whole genome shotgun (WGS) entry which is preliminary data.</text>
</comment>
<protein>
    <submittedName>
        <fullName evidence="1">Uncharacterized protein</fullName>
    </submittedName>
</protein>
<accession>A0A0C2NAA4</accession>
<name>A0A0C2NAA4_THEKT</name>
<organism evidence="1 2">
    <name type="scientific">Thelohanellus kitauei</name>
    <name type="common">Myxosporean</name>
    <dbReference type="NCBI Taxonomy" id="669202"/>
    <lineage>
        <taxon>Eukaryota</taxon>
        <taxon>Metazoa</taxon>
        <taxon>Cnidaria</taxon>
        <taxon>Myxozoa</taxon>
        <taxon>Myxosporea</taxon>
        <taxon>Bivalvulida</taxon>
        <taxon>Platysporina</taxon>
        <taxon>Myxobolidae</taxon>
        <taxon>Thelohanellus</taxon>
    </lineage>
</organism>